<evidence type="ECO:0000256" key="4">
    <source>
        <dbReference type="ARBA" id="ARBA00024746"/>
    </source>
</evidence>
<comment type="similarity">
    <text evidence="1 5">Belongs to the FlgD family.</text>
</comment>
<evidence type="ECO:0000313" key="8">
    <source>
        <dbReference type="Proteomes" id="UP000522313"/>
    </source>
</evidence>
<dbReference type="Gene3D" id="2.60.40.4070">
    <property type="match status" value="1"/>
</dbReference>
<dbReference type="InterPro" id="IPR025965">
    <property type="entry name" value="FlgD/Vpr_Ig-like"/>
</dbReference>
<name>A0A7X0JDQ2_9SPHN</name>
<comment type="function">
    <text evidence="4 5">Required for flagellar hook formation. May act as a scaffolding protein.</text>
</comment>
<protein>
    <recommendedName>
        <fullName evidence="2 5">Basal-body rod modification protein FlgD</fullName>
    </recommendedName>
</protein>
<evidence type="ECO:0000313" key="7">
    <source>
        <dbReference type="EMBL" id="MBB6505395.1"/>
    </source>
</evidence>
<organism evidence="7 8">
    <name type="scientific">Sphingomonas endophytica</name>
    <dbReference type="NCBI Taxonomy" id="869719"/>
    <lineage>
        <taxon>Bacteria</taxon>
        <taxon>Pseudomonadati</taxon>
        <taxon>Pseudomonadota</taxon>
        <taxon>Alphaproteobacteria</taxon>
        <taxon>Sphingomonadales</taxon>
        <taxon>Sphingomonadaceae</taxon>
        <taxon>Sphingomonas</taxon>
    </lineage>
</organism>
<comment type="caution">
    <text evidence="7">The sequence shown here is derived from an EMBL/GenBank/DDBJ whole genome shotgun (WGS) entry which is preliminary data.</text>
</comment>
<reference evidence="7 8" key="1">
    <citation type="submission" date="2020-08" db="EMBL/GenBank/DDBJ databases">
        <title>The Agave Microbiome: Exploring the role of microbial communities in plant adaptations to desert environments.</title>
        <authorList>
            <person name="Partida-Martinez L.P."/>
        </authorList>
    </citation>
    <scope>NUCLEOTIDE SEQUENCE [LARGE SCALE GENOMIC DNA]</scope>
    <source>
        <strain evidence="7 8">AS3.13</strain>
    </source>
</reference>
<keyword evidence="7" id="KW-0966">Cell projection</keyword>
<keyword evidence="7" id="KW-0282">Flagellum</keyword>
<keyword evidence="3 5" id="KW-1005">Bacterial flagellum biogenesis</keyword>
<dbReference type="Pfam" id="PF03963">
    <property type="entry name" value="FlgD"/>
    <property type="match status" value="1"/>
</dbReference>
<sequence>MTSITPTDTAAARTAATQKSLTPDLNMFLKLLTTQLQHQDPLSPMDTAQYTQQLVQYSQVEQSLQQTSTLKEILSGLTMQGMAQASALVGHQVEVASDIAGLSSDTPANWSFDIGQRPAALTGTILDSHGHTVDTITLNPSATGTIRWDGRTAAGVAPDGLYTLSLKATTVSGDELPVTVKTAGIIKDVVQNDGAVLVGINGLHVPVAKLTTIN</sequence>
<feature type="domain" description="FlgD/Vpr Ig-like" evidence="6">
    <location>
        <begin position="103"/>
        <end position="170"/>
    </location>
</feature>
<dbReference type="AlphaFoldDB" id="A0A7X0JDQ2"/>
<dbReference type="GO" id="GO:0044781">
    <property type="term" value="P:bacterial-type flagellum organization"/>
    <property type="evidence" value="ECO:0007669"/>
    <property type="project" value="UniProtKB-UniRule"/>
</dbReference>
<evidence type="ECO:0000256" key="5">
    <source>
        <dbReference type="RuleBase" id="RU362076"/>
    </source>
</evidence>
<dbReference type="RefSeq" id="WP_184506182.1">
    <property type="nucleotide sequence ID" value="NZ_JACHBT010000012.1"/>
</dbReference>
<accession>A0A7X0JDQ2</accession>
<evidence type="ECO:0000256" key="1">
    <source>
        <dbReference type="ARBA" id="ARBA00010577"/>
    </source>
</evidence>
<gene>
    <name evidence="7" type="ORF">F4693_002383</name>
</gene>
<evidence type="ECO:0000256" key="3">
    <source>
        <dbReference type="ARBA" id="ARBA00022795"/>
    </source>
</evidence>
<dbReference type="InterPro" id="IPR005648">
    <property type="entry name" value="FlgD"/>
</dbReference>
<keyword evidence="7" id="KW-0969">Cilium</keyword>
<evidence type="ECO:0000259" key="6">
    <source>
        <dbReference type="Pfam" id="PF13860"/>
    </source>
</evidence>
<reference evidence="7 8" key="2">
    <citation type="submission" date="2020-08" db="EMBL/GenBank/DDBJ databases">
        <authorList>
            <person name="Partida-Martinez L."/>
            <person name="Huntemann M."/>
            <person name="Clum A."/>
            <person name="Wang J."/>
            <person name="Palaniappan K."/>
            <person name="Ritter S."/>
            <person name="Chen I.-M."/>
            <person name="Stamatis D."/>
            <person name="Reddy T."/>
            <person name="O'Malley R."/>
            <person name="Daum C."/>
            <person name="Shapiro N."/>
            <person name="Ivanova N."/>
            <person name="Kyrpides N."/>
            <person name="Woyke T."/>
        </authorList>
    </citation>
    <scope>NUCLEOTIDE SEQUENCE [LARGE SCALE GENOMIC DNA]</scope>
    <source>
        <strain evidence="7 8">AS3.13</strain>
    </source>
</reference>
<dbReference type="Pfam" id="PF13860">
    <property type="entry name" value="FlgD_ig"/>
    <property type="match status" value="1"/>
</dbReference>
<evidence type="ECO:0000256" key="2">
    <source>
        <dbReference type="ARBA" id="ARBA00016013"/>
    </source>
</evidence>
<dbReference type="Proteomes" id="UP000522313">
    <property type="component" value="Unassembled WGS sequence"/>
</dbReference>
<dbReference type="Gene3D" id="2.30.30.910">
    <property type="match status" value="1"/>
</dbReference>
<proteinExistence type="inferred from homology"/>
<dbReference type="EMBL" id="JACHBT010000012">
    <property type="protein sequence ID" value="MBB6505395.1"/>
    <property type="molecule type" value="Genomic_DNA"/>
</dbReference>